<evidence type="ECO:0000313" key="1">
    <source>
        <dbReference type="EMBL" id="CAF4398625.1"/>
    </source>
</evidence>
<name>A0A8S2VRR1_9BILA</name>
<organism evidence="1 2">
    <name type="scientific">Rotaria magnacalcarata</name>
    <dbReference type="NCBI Taxonomy" id="392030"/>
    <lineage>
        <taxon>Eukaryota</taxon>
        <taxon>Metazoa</taxon>
        <taxon>Spiralia</taxon>
        <taxon>Gnathifera</taxon>
        <taxon>Rotifera</taxon>
        <taxon>Eurotatoria</taxon>
        <taxon>Bdelloidea</taxon>
        <taxon>Philodinida</taxon>
        <taxon>Philodinidae</taxon>
        <taxon>Rotaria</taxon>
    </lineage>
</organism>
<dbReference type="EMBL" id="CAJOBJ010056402">
    <property type="protein sequence ID" value="CAF4398625.1"/>
    <property type="molecule type" value="Genomic_DNA"/>
</dbReference>
<comment type="caution">
    <text evidence="1">The sequence shown here is derived from an EMBL/GenBank/DDBJ whole genome shotgun (WGS) entry which is preliminary data.</text>
</comment>
<reference evidence="1" key="1">
    <citation type="submission" date="2021-02" db="EMBL/GenBank/DDBJ databases">
        <authorList>
            <person name="Nowell W R."/>
        </authorList>
    </citation>
    <scope>NUCLEOTIDE SEQUENCE</scope>
</reference>
<proteinExistence type="predicted"/>
<accession>A0A8S2VRR1</accession>
<evidence type="ECO:0000313" key="2">
    <source>
        <dbReference type="Proteomes" id="UP000681720"/>
    </source>
</evidence>
<dbReference type="AlphaFoldDB" id="A0A8S2VRR1"/>
<protein>
    <submittedName>
        <fullName evidence="1">Uncharacterized protein</fullName>
    </submittedName>
</protein>
<sequence length="77" mass="9338">MMKSIQEAEKKISQCRLLFQKQQQLSQSILTSSLADILYRRYELCKRKLDCTERFRLNYYLRQHFGQQSDEFNLAKV</sequence>
<gene>
    <name evidence="1" type="ORF">GIL414_LOCUS30057</name>
</gene>
<feature type="non-terminal residue" evidence="1">
    <location>
        <position position="77"/>
    </location>
</feature>
<dbReference type="Proteomes" id="UP000681720">
    <property type="component" value="Unassembled WGS sequence"/>
</dbReference>